<comment type="caution">
    <text evidence="1">The sequence shown here is derived from an EMBL/GenBank/DDBJ whole genome shotgun (WGS) entry which is preliminary data.</text>
</comment>
<proteinExistence type="predicted"/>
<evidence type="ECO:0000313" key="1">
    <source>
        <dbReference type="EMBL" id="KAK9725541.1"/>
    </source>
</evidence>
<dbReference type="EMBL" id="JBDFQZ010000005">
    <property type="protein sequence ID" value="KAK9725541.1"/>
    <property type="molecule type" value="Genomic_DNA"/>
</dbReference>
<evidence type="ECO:0000313" key="2">
    <source>
        <dbReference type="Proteomes" id="UP001443914"/>
    </source>
</evidence>
<gene>
    <name evidence="1" type="ORF">RND81_05G152000</name>
</gene>
<sequence length="227" mass="26150">MSVFRLLANFCDELHSLVSRFWWGSEQGKRKISWVAWKKLCQPKCYGGLGFRDFHKFNLALLRKQVWRLMTNKECLMARILLAKYSPSGNVMTAELGSNPSYTWRGIHEARGVLRGGLRRRLGNGLSTRVWGDPWILNTQTGKVLSPRNGADDSMLVADLWNSGGSRWDCQKVRSLFLPFEQECILNIRISNTRPEDAWYWAYEKDGSYSVKSAYKLISTEDSEWVG</sequence>
<organism evidence="1 2">
    <name type="scientific">Saponaria officinalis</name>
    <name type="common">Common soapwort</name>
    <name type="synonym">Lychnis saponaria</name>
    <dbReference type="NCBI Taxonomy" id="3572"/>
    <lineage>
        <taxon>Eukaryota</taxon>
        <taxon>Viridiplantae</taxon>
        <taxon>Streptophyta</taxon>
        <taxon>Embryophyta</taxon>
        <taxon>Tracheophyta</taxon>
        <taxon>Spermatophyta</taxon>
        <taxon>Magnoliopsida</taxon>
        <taxon>eudicotyledons</taxon>
        <taxon>Gunneridae</taxon>
        <taxon>Pentapetalae</taxon>
        <taxon>Caryophyllales</taxon>
        <taxon>Caryophyllaceae</taxon>
        <taxon>Caryophylleae</taxon>
        <taxon>Saponaria</taxon>
    </lineage>
</organism>
<dbReference type="AlphaFoldDB" id="A0AAW1L189"/>
<reference evidence="1" key="1">
    <citation type="submission" date="2024-03" db="EMBL/GenBank/DDBJ databases">
        <title>WGS assembly of Saponaria officinalis var. Norfolk2.</title>
        <authorList>
            <person name="Jenkins J."/>
            <person name="Shu S."/>
            <person name="Grimwood J."/>
            <person name="Barry K."/>
            <person name="Goodstein D."/>
            <person name="Schmutz J."/>
            <person name="Leebens-Mack J."/>
            <person name="Osbourn A."/>
        </authorList>
    </citation>
    <scope>NUCLEOTIDE SEQUENCE [LARGE SCALE GENOMIC DNA]</scope>
    <source>
        <strain evidence="1">JIC</strain>
    </source>
</reference>
<dbReference type="Proteomes" id="UP001443914">
    <property type="component" value="Unassembled WGS sequence"/>
</dbReference>
<keyword evidence="2" id="KW-1185">Reference proteome</keyword>
<protein>
    <submittedName>
        <fullName evidence="1">Uncharacterized protein</fullName>
    </submittedName>
</protein>
<name>A0AAW1L189_SAPOF</name>
<accession>A0AAW1L189</accession>
<dbReference type="PANTHER" id="PTHR33116">
    <property type="entry name" value="REVERSE TRANSCRIPTASE ZINC-BINDING DOMAIN-CONTAINING PROTEIN-RELATED-RELATED"/>
    <property type="match status" value="1"/>
</dbReference>
<dbReference type="PANTHER" id="PTHR33116:SF86">
    <property type="entry name" value="REVERSE TRANSCRIPTASE DOMAIN-CONTAINING PROTEIN"/>
    <property type="match status" value="1"/>
</dbReference>